<organism evidence="2 3">
    <name type="scientific">Ohtaekwangia kribbensis</name>
    <dbReference type="NCBI Taxonomy" id="688913"/>
    <lineage>
        <taxon>Bacteria</taxon>
        <taxon>Pseudomonadati</taxon>
        <taxon>Bacteroidota</taxon>
        <taxon>Cytophagia</taxon>
        <taxon>Cytophagales</taxon>
        <taxon>Fulvivirgaceae</taxon>
        <taxon>Ohtaekwangia</taxon>
    </lineage>
</organism>
<protein>
    <submittedName>
        <fullName evidence="2">Uncharacterized protein</fullName>
    </submittedName>
</protein>
<dbReference type="EMBL" id="JBHTKA010000003">
    <property type="protein sequence ID" value="MFD1000020.1"/>
    <property type="molecule type" value="Genomic_DNA"/>
</dbReference>
<keyword evidence="1" id="KW-0812">Transmembrane</keyword>
<proteinExistence type="predicted"/>
<gene>
    <name evidence="2" type="ORF">ACFQ21_11925</name>
</gene>
<keyword evidence="1" id="KW-0472">Membrane</keyword>
<evidence type="ECO:0000313" key="2">
    <source>
        <dbReference type="EMBL" id="MFD1000020.1"/>
    </source>
</evidence>
<keyword evidence="3" id="KW-1185">Reference proteome</keyword>
<sequence>MRNLIKSLTINRIYTFFGSREDLDACIKQSDIKHNIVNDGLVEFAASISWGTGTYMPPIGVKVSVVKVDLDEIKVMMKTTIRPEQYFMVAIVAIVFVASVFEVDDMPATIYVLLVWILFHVWFHFVFRVQENILAKKVAKALRLRTRQL</sequence>
<evidence type="ECO:0000313" key="3">
    <source>
        <dbReference type="Proteomes" id="UP001597112"/>
    </source>
</evidence>
<evidence type="ECO:0000256" key="1">
    <source>
        <dbReference type="SAM" id="Phobius"/>
    </source>
</evidence>
<feature type="transmembrane region" description="Helical" evidence="1">
    <location>
        <begin position="109"/>
        <end position="127"/>
    </location>
</feature>
<accession>A0ABW3K3J0</accession>
<dbReference type="Proteomes" id="UP001597112">
    <property type="component" value="Unassembled WGS sequence"/>
</dbReference>
<dbReference type="RefSeq" id="WP_377579259.1">
    <property type="nucleotide sequence ID" value="NZ_JBHTKA010000003.1"/>
</dbReference>
<name>A0ABW3K3J0_9BACT</name>
<comment type="caution">
    <text evidence="2">The sequence shown here is derived from an EMBL/GenBank/DDBJ whole genome shotgun (WGS) entry which is preliminary data.</text>
</comment>
<feature type="transmembrane region" description="Helical" evidence="1">
    <location>
        <begin position="86"/>
        <end position="103"/>
    </location>
</feature>
<reference evidence="3" key="1">
    <citation type="journal article" date="2019" name="Int. J. Syst. Evol. Microbiol.">
        <title>The Global Catalogue of Microorganisms (GCM) 10K type strain sequencing project: providing services to taxonomists for standard genome sequencing and annotation.</title>
        <authorList>
            <consortium name="The Broad Institute Genomics Platform"/>
            <consortium name="The Broad Institute Genome Sequencing Center for Infectious Disease"/>
            <person name="Wu L."/>
            <person name="Ma J."/>
        </authorList>
    </citation>
    <scope>NUCLEOTIDE SEQUENCE [LARGE SCALE GENOMIC DNA]</scope>
    <source>
        <strain evidence="3">CCUG 58938</strain>
    </source>
</reference>
<keyword evidence="1" id="KW-1133">Transmembrane helix</keyword>